<evidence type="ECO:0000313" key="3">
    <source>
        <dbReference type="Proteomes" id="UP000010103"/>
    </source>
</evidence>
<dbReference type="Proteomes" id="UP000010103">
    <property type="component" value="Chromosome"/>
</dbReference>
<feature type="transmembrane region" description="Helical" evidence="1">
    <location>
        <begin position="293"/>
        <end position="313"/>
    </location>
</feature>
<feature type="transmembrane region" description="Helical" evidence="1">
    <location>
        <begin position="353"/>
        <end position="374"/>
    </location>
</feature>
<accession>F4MPR0</accession>
<keyword evidence="1" id="KW-0812">Transmembrane</keyword>
<dbReference type="OrthoDB" id="387641at2"/>
<keyword evidence="1" id="KW-1133">Transmembrane helix</keyword>
<feature type="transmembrane region" description="Helical" evidence="1">
    <location>
        <begin position="42"/>
        <end position="63"/>
    </location>
</feature>
<feature type="transmembrane region" description="Helical" evidence="1">
    <location>
        <begin position="325"/>
        <end position="347"/>
    </location>
</feature>
<reference evidence="3" key="2">
    <citation type="journal article" date="2011" name="BMC Genomics">
        <title>Mycoplasma mycoides, from mycoides Small Colony to capri. A microevolutionary perspective.</title>
        <authorList>
            <person name="Thiaucourt F."/>
            <person name="Manso-Silvan L."/>
            <person name="Salah W."/>
            <person name="Barbe V."/>
            <person name="Berger A."/>
            <person name="Jacob D."/>
            <person name="Breton M."/>
            <person name="Dupuy V."/>
            <person name="Lomenech A.M."/>
            <person name="Blanchard A."/>
            <person name="Sirand-Pugnet P."/>
        </authorList>
    </citation>
    <scope>NUCLEOTIDE SEQUENCE [LARGE SCALE GENOMIC DNA]</scope>
    <source>
        <strain evidence="3">95010</strain>
    </source>
</reference>
<dbReference type="HOGENOM" id="CLU_041792_0_0_14"/>
<dbReference type="InterPro" id="IPR036259">
    <property type="entry name" value="MFS_trans_sf"/>
</dbReference>
<dbReference type="RefSeq" id="WP_013729492.1">
    <property type="nucleotide sequence ID" value="NC_015431.1"/>
</dbReference>
<feature type="transmembrane region" description="Helical" evidence="1">
    <location>
        <begin position="12"/>
        <end position="30"/>
    </location>
</feature>
<dbReference type="AlphaFoldDB" id="F4MPR0"/>
<sequence length="500" mass="58571">MVNKLFSWDLYIINPLLIVIWLIVASYLFYKNSISKQKGLFYLEISSFWIVINFLIQIITNYIDSPILKSFSSSTLTILLFLSSYFLYATILNPFALWLTLKLQSRRIWIWISLFSCFLSVMIAFLSNVNITSIIFISLFLAVGISAQIIYFLFFNEQFNERLFPVFSSIKAGFVISFATFISYEVYSLLNLNLISNHNSYTNWIIFSLSLVCLIICLVVSIFVKERKIKVIKYKEDIVEQLQRYDYKVLIGLIIMSFLITSVNVIIKSDIFELFLVSKLKQQSYTNLNVWNYLQSFRLSFVLGQLLLGYLFYKLVIKAIGIVKSISILTSLTMFGVILITFIHNIYLLTIMMWVFGLFFFVMFYLWFGIALMWDYRSTKVSVLSTFLTVTFLTLSIWYLVISICKVNNIGLFSIFKSVFEVINNTDLNKNYLFIKKITEVYYICCILIFCLLGIYLTTFIWTANYIIAEYMDLKQIKLKMTSLAKSDIQSKMITRLIRE</sequence>
<feature type="transmembrane region" description="Helical" evidence="1">
    <location>
        <begin position="108"/>
        <end position="127"/>
    </location>
</feature>
<dbReference type="NCBIfam" id="NF043061">
    <property type="entry name" value="MMSYN1_0325"/>
    <property type="match status" value="1"/>
</dbReference>
<feature type="transmembrane region" description="Helical" evidence="1">
    <location>
        <begin position="133"/>
        <end position="154"/>
    </location>
</feature>
<protein>
    <recommendedName>
        <fullName evidence="4">Transmembrane protein</fullName>
    </recommendedName>
</protein>
<name>F4MPR0_MYCML</name>
<dbReference type="EMBL" id="FQ377874">
    <property type="protein sequence ID" value="CBW54093.1"/>
    <property type="molecule type" value="Genomic_DNA"/>
</dbReference>
<reference evidence="3" key="1">
    <citation type="journal article" date="2011" name="BMC Genomics">
        <title>Mycoplasma mycoides, from "mycoides Small Colony" to "capri". A microevolutionary perspective.</title>
        <authorList>
            <person name="Thiaucourt F."/>
            <person name="Manso-Silvan L."/>
            <person name="Salah W."/>
            <person name="Barbe V."/>
            <person name="Berger A."/>
            <person name="Jacob D."/>
            <person name="Breton M."/>
            <person name="Dupuy V."/>
            <person name="Lomenech A.M."/>
            <person name="Blanchard A."/>
            <person name="Sirand-Pugnet P."/>
        </authorList>
    </citation>
    <scope>NUCLEOTIDE SEQUENCE [LARGE SCALE GENOMIC DNA]</scope>
    <source>
        <strain evidence="3">95010</strain>
    </source>
</reference>
<gene>
    <name evidence="2" type="ORF">MLC_3650</name>
</gene>
<evidence type="ECO:0008006" key="4">
    <source>
        <dbReference type="Google" id="ProtNLM"/>
    </source>
</evidence>
<dbReference type="InterPro" id="IPR050046">
    <property type="entry name" value="MSF_cation_mollicutes"/>
</dbReference>
<keyword evidence="1" id="KW-0472">Membrane</keyword>
<feature type="transmembrane region" description="Helical" evidence="1">
    <location>
        <begin position="441"/>
        <end position="468"/>
    </location>
</feature>
<feature type="transmembrane region" description="Helical" evidence="1">
    <location>
        <begin position="245"/>
        <end position="267"/>
    </location>
</feature>
<evidence type="ECO:0000256" key="1">
    <source>
        <dbReference type="SAM" id="Phobius"/>
    </source>
</evidence>
<feature type="transmembrane region" description="Helical" evidence="1">
    <location>
        <begin position="75"/>
        <end position="101"/>
    </location>
</feature>
<feature type="transmembrane region" description="Helical" evidence="1">
    <location>
        <begin position="381"/>
        <end position="402"/>
    </location>
</feature>
<dbReference type="KEGG" id="mml:MLC_3650"/>
<proteinExistence type="predicted"/>
<evidence type="ECO:0000313" key="2">
    <source>
        <dbReference type="EMBL" id="CBW54093.1"/>
    </source>
</evidence>
<dbReference type="Gene3D" id="1.20.1250.20">
    <property type="entry name" value="MFS general substrate transporter like domains"/>
    <property type="match status" value="1"/>
</dbReference>
<dbReference type="SUPFAM" id="SSF103473">
    <property type="entry name" value="MFS general substrate transporter"/>
    <property type="match status" value="1"/>
</dbReference>
<feature type="transmembrane region" description="Helical" evidence="1">
    <location>
        <begin position="166"/>
        <end position="184"/>
    </location>
</feature>
<organism evidence="2 3">
    <name type="scientific">Mycoplasma mycoides subsp. capri LC str. 95010</name>
    <dbReference type="NCBI Taxonomy" id="862259"/>
    <lineage>
        <taxon>Bacteria</taxon>
        <taxon>Bacillati</taxon>
        <taxon>Mycoplasmatota</taxon>
        <taxon>Mollicutes</taxon>
        <taxon>Mycoplasmataceae</taxon>
        <taxon>Mycoplasma</taxon>
    </lineage>
</organism>
<feature type="transmembrane region" description="Helical" evidence="1">
    <location>
        <begin position="204"/>
        <end position="224"/>
    </location>
</feature>